<dbReference type="Proteomes" id="UP000831880">
    <property type="component" value="Chromosome"/>
</dbReference>
<dbReference type="SUPFAM" id="SSF51182">
    <property type="entry name" value="RmlC-like cupins"/>
    <property type="match status" value="1"/>
</dbReference>
<gene>
    <name evidence="2" type="ORF">MUO14_07680</name>
</gene>
<sequence length="105" mass="11766">MNTVNHIDTKSIQWKTVGDGVEMFVLRFEPGEVRTLLRFAPGKGYAPHRHPDGEEVFVLDGVYKDMDTEYGPGTYLYYPPNSEHSPISPTGCTILVMSPEPPINL</sequence>
<dbReference type="Gene3D" id="2.60.120.10">
    <property type="entry name" value="Jelly Rolls"/>
    <property type="match status" value="1"/>
</dbReference>
<dbReference type="EMBL" id="CP095074">
    <property type="protein sequence ID" value="UOQ94800.1"/>
    <property type="molecule type" value="Genomic_DNA"/>
</dbReference>
<protein>
    <submittedName>
        <fullName evidence="2">Cupin domain-containing protein</fullName>
    </submittedName>
</protein>
<dbReference type="Pfam" id="PF12973">
    <property type="entry name" value="Cupin_7"/>
    <property type="match status" value="1"/>
</dbReference>
<reference evidence="2 3" key="1">
    <citation type="submission" date="2022-04" db="EMBL/GenBank/DDBJ databases">
        <title>Halobacillus sp. isolated from saltern.</title>
        <authorList>
            <person name="Won M."/>
            <person name="Lee C.-M."/>
            <person name="Woen H.-Y."/>
            <person name="Kwon S.-W."/>
        </authorList>
    </citation>
    <scope>NUCLEOTIDE SEQUENCE [LARGE SCALE GENOMIC DNA]</scope>
    <source>
        <strain evidence="2 3">SSTM10-2</strain>
    </source>
</reference>
<evidence type="ECO:0000313" key="3">
    <source>
        <dbReference type="Proteomes" id="UP000831880"/>
    </source>
</evidence>
<keyword evidence="3" id="KW-1185">Reference proteome</keyword>
<evidence type="ECO:0000259" key="1">
    <source>
        <dbReference type="Pfam" id="PF12973"/>
    </source>
</evidence>
<proteinExistence type="predicted"/>
<dbReference type="InterPro" id="IPR025979">
    <property type="entry name" value="ChrR-like_cupin_dom"/>
</dbReference>
<name>A0ABY4H3V5_9BACI</name>
<dbReference type="InterPro" id="IPR014710">
    <property type="entry name" value="RmlC-like_jellyroll"/>
</dbReference>
<dbReference type="InterPro" id="IPR011051">
    <property type="entry name" value="RmlC_Cupin_sf"/>
</dbReference>
<dbReference type="CDD" id="cd20303">
    <property type="entry name" value="cupin_ChrR_1"/>
    <property type="match status" value="1"/>
</dbReference>
<evidence type="ECO:0000313" key="2">
    <source>
        <dbReference type="EMBL" id="UOQ94800.1"/>
    </source>
</evidence>
<organism evidence="2 3">
    <name type="scientific">Halobacillus shinanisalinarum</name>
    <dbReference type="NCBI Taxonomy" id="2932258"/>
    <lineage>
        <taxon>Bacteria</taxon>
        <taxon>Bacillati</taxon>
        <taxon>Bacillota</taxon>
        <taxon>Bacilli</taxon>
        <taxon>Bacillales</taxon>
        <taxon>Bacillaceae</taxon>
        <taxon>Halobacillus</taxon>
    </lineage>
</organism>
<accession>A0ABY4H3V5</accession>
<feature type="domain" description="ChrR-like cupin" evidence="1">
    <location>
        <begin position="6"/>
        <end position="97"/>
    </location>
</feature>
<dbReference type="RefSeq" id="WP_244754656.1">
    <property type="nucleotide sequence ID" value="NZ_CP095074.1"/>
</dbReference>